<evidence type="ECO:0000313" key="2">
    <source>
        <dbReference type="Proteomes" id="UP000805193"/>
    </source>
</evidence>
<reference evidence="1 2" key="1">
    <citation type="journal article" date="2020" name="Cell">
        <title>Large-Scale Comparative Analyses of Tick Genomes Elucidate Their Genetic Diversity and Vector Capacities.</title>
        <authorList>
            <consortium name="Tick Genome and Microbiome Consortium (TIGMIC)"/>
            <person name="Jia N."/>
            <person name="Wang J."/>
            <person name="Shi W."/>
            <person name="Du L."/>
            <person name="Sun Y."/>
            <person name="Zhan W."/>
            <person name="Jiang J.F."/>
            <person name="Wang Q."/>
            <person name="Zhang B."/>
            <person name="Ji P."/>
            <person name="Bell-Sakyi L."/>
            <person name="Cui X.M."/>
            <person name="Yuan T.T."/>
            <person name="Jiang B.G."/>
            <person name="Yang W.F."/>
            <person name="Lam T.T."/>
            <person name="Chang Q.C."/>
            <person name="Ding S.J."/>
            <person name="Wang X.J."/>
            <person name="Zhu J.G."/>
            <person name="Ruan X.D."/>
            <person name="Zhao L."/>
            <person name="Wei J.T."/>
            <person name="Ye R.Z."/>
            <person name="Que T.C."/>
            <person name="Du C.H."/>
            <person name="Zhou Y.H."/>
            <person name="Cheng J.X."/>
            <person name="Dai P.F."/>
            <person name="Guo W.B."/>
            <person name="Han X.H."/>
            <person name="Huang E.J."/>
            <person name="Li L.F."/>
            <person name="Wei W."/>
            <person name="Gao Y.C."/>
            <person name="Liu J.Z."/>
            <person name="Shao H.Z."/>
            <person name="Wang X."/>
            <person name="Wang C.C."/>
            <person name="Yang T.C."/>
            <person name="Huo Q.B."/>
            <person name="Li W."/>
            <person name="Chen H.Y."/>
            <person name="Chen S.E."/>
            <person name="Zhou L.G."/>
            <person name="Ni X.B."/>
            <person name="Tian J.H."/>
            <person name="Sheng Y."/>
            <person name="Liu T."/>
            <person name="Pan Y.S."/>
            <person name="Xia L.Y."/>
            <person name="Li J."/>
            <person name="Zhao F."/>
            <person name="Cao W.C."/>
        </authorList>
    </citation>
    <scope>NUCLEOTIDE SEQUENCE [LARGE SCALE GENOMIC DNA]</scope>
    <source>
        <strain evidence="1">Iper-2018</strain>
    </source>
</reference>
<keyword evidence="2" id="KW-1185">Reference proteome</keyword>
<gene>
    <name evidence="1" type="ORF">HPB47_016139</name>
</gene>
<evidence type="ECO:0000313" key="1">
    <source>
        <dbReference type="EMBL" id="KAG0440901.1"/>
    </source>
</evidence>
<dbReference type="Proteomes" id="UP000805193">
    <property type="component" value="Unassembled WGS sequence"/>
</dbReference>
<proteinExistence type="predicted"/>
<dbReference type="EMBL" id="JABSTQ010004833">
    <property type="protein sequence ID" value="KAG0440901.1"/>
    <property type="molecule type" value="Genomic_DNA"/>
</dbReference>
<accession>A0AC60QU34</accession>
<name>A0AC60QU34_IXOPE</name>
<sequence>MKSPRHDAGDKLQPLLPQTLPRKTQTGMRFGGCLGSFLRLLRVLVPSCSAPRGRIRSVFNVLRWAPIIFEFVILAWAYYAYVVLLCNGLLFERGLLAWFFRLLGFHLTLLGSLWPFERMLSTPLKPVPVCFYVMQRLDSDDRKRRYCYKCHVIKPDRCHHCSLCDTCVLKMDHHCPWFNTCVSFNNYKFFLLFLFYSTVHCAYISCTTYHHFGIATRLILGFWPDISITFLFLMALFFGAAFLLLFLYHLFLVCKNRTTLEMISRSERGRFDLGVCRNMAQVLGPQKRLWLVPVYTTPGDGTVFPSAQEFPRSGPYAV</sequence>
<comment type="caution">
    <text evidence="1">The sequence shown here is derived from an EMBL/GenBank/DDBJ whole genome shotgun (WGS) entry which is preliminary data.</text>
</comment>
<organism evidence="1 2">
    <name type="scientific">Ixodes persulcatus</name>
    <name type="common">Taiga tick</name>
    <dbReference type="NCBI Taxonomy" id="34615"/>
    <lineage>
        <taxon>Eukaryota</taxon>
        <taxon>Metazoa</taxon>
        <taxon>Ecdysozoa</taxon>
        <taxon>Arthropoda</taxon>
        <taxon>Chelicerata</taxon>
        <taxon>Arachnida</taxon>
        <taxon>Acari</taxon>
        <taxon>Parasitiformes</taxon>
        <taxon>Ixodida</taxon>
        <taxon>Ixodoidea</taxon>
        <taxon>Ixodidae</taxon>
        <taxon>Ixodinae</taxon>
        <taxon>Ixodes</taxon>
    </lineage>
</organism>
<protein>
    <submittedName>
        <fullName evidence="1">Uncharacterized protein</fullName>
    </submittedName>
</protein>